<dbReference type="InterPro" id="IPR045187">
    <property type="entry name" value="CcO_II"/>
</dbReference>
<dbReference type="GO" id="GO:0005886">
    <property type="term" value="C:plasma membrane"/>
    <property type="evidence" value="ECO:0007669"/>
    <property type="project" value="UniProtKB-SubCell"/>
</dbReference>
<dbReference type="InterPro" id="IPR034227">
    <property type="entry name" value="CuRO_UO_II"/>
</dbReference>
<evidence type="ECO:0000256" key="6">
    <source>
        <dbReference type="ARBA" id="ARBA00022692"/>
    </source>
</evidence>
<organism evidence="19 20">
    <name type="scientific">Salinisphaera japonica YTM-1</name>
    <dbReference type="NCBI Taxonomy" id="1209778"/>
    <lineage>
        <taxon>Bacteria</taxon>
        <taxon>Pseudomonadati</taxon>
        <taxon>Pseudomonadota</taxon>
        <taxon>Gammaproteobacteria</taxon>
        <taxon>Salinisphaerales</taxon>
        <taxon>Salinisphaeraceae</taxon>
        <taxon>Salinisphaera</taxon>
    </lineage>
</organism>
<feature type="domain" description="Cytochrome oxidase subunit II copper A binding" evidence="17">
    <location>
        <begin position="114"/>
        <end position="226"/>
    </location>
</feature>
<proteinExistence type="inferred from homology"/>
<dbReference type="PROSITE" id="PS50999">
    <property type="entry name" value="COX2_TM"/>
    <property type="match status" value="1"/>
</dbReference>
<sequence>MMIGLTLLVSGCDFSYMSTMDPVGPIGETERDITLLTILLMAFVFIPILGMTIAIAWRYRSTSTSSKYTPDWDHSWLVELFAWGGPIIILIILAVMTWISTHDLDPYKAIESDAKPIRIDAVATDWKWLFIYPEEGVASVNEFAFPKNVPLEIHLTSNSVMNAFMIQRMGTQIFAMSGMQTKLHLMSRETGNFDGGNYQYTGDGFSKMRFLARAMTEDNYQQWLDQVRSQGSAIDLAKFQKFAQPSVADGVTYFAPVQDGLFDKIINQFREPGALPEQQMAPGHGAGGHQAATAHE</sequence>
<dbReference type="InterPro" id="IPR008972">
    <property type="entry name" value="Cupredoxin"/>
</dbReference>
<evidence type="ECO:0000259" key="17">
    <source>
        <dbReference type="PROSITE" id="PS50857"/>
    </source>
</evidence>
<dbReference type="InParanoid" id="A0A423PZI6"/>
<accession>A0A423PZI6</accession>
<evidence type="ECO:0000256" key="8">
    <source>
        <dbReference type="ARBA" id="ARBA00022982"/>
    </source>
</evidence>
<feature type="compositionally biased region" description="Low complexity" evidence="15">
    <location>
        <begin position="278"/>
        <end position="296"/>
    </location>
</feature>
<evidence type="ECO:0000256" key="5">
    <source>
        <dbReference type="ARBA" id="ARBA00022660"/>
    </source>
</evidence>
<dbReference type="FunCoup" id="A0A423PZI6">
    <property type="interactions" value="246"/>
</dbReference>
<keyword evidence="11 14" id="KW-0472">Membrane</keyword>
<dbReference type="GO" id="GO:0009486">
    <property type="term" value="F:cytochrome bo3 ubiquinol oxidase activity"/>
    <property type="evidence" value="ECO:0007669"/>
    <property type="project" value="InterPro"/>
</dbReference>
<dbReference type="PIRSF" id="PIRSF000292">
    <property type="entry name" value="Ubi_od_II"/>
    <property type="match status" value="1"/>
</dbReference>
<keyword evidence="4 14" id="KW-1003">Cell membrane</keyword>
<dbReference type="SUPFAM" id="SSF81464">
    <property type="entry name" value="Cytochrome c oxidase subunit II-like, transmembrane region"/>
    <property type="match status" value="1"/>
</dbReference>
<dbReference type="SUPFAM" id="SSF49503">
    <property type="entry name" value="Cupredoxins"/>
    <property type="match status" value="1"/>
</dbReference>
<dbReference type="CDD" id="cd04212">
    <property type="entry name" value="CuRO_UO_II"/>
    <property type="match status" value="1"/>
</dbReference>
<dbReference type="Proteomes" id="UP000285310">
    <property type="component" value="Unassembled WGS sequence"/>
</dbReference>
<keyword evidence="8 14" id="KW-0249">Electron transport</keyword>
<evidence type="ECO:0000256" key="16">
    <source>
        <dbReference type="SAM" id="Phobius"/>
    </source>
</evidence>
<keyword evidence="9 16" id="KW-1133">Transmembrane helix</keyword>
<dbReference type="GO" id="GO:0005507">
    <property type="term" value="F:copper ion binding"/>
    <property type="evidence" value="ECO:0007669"/>
    <property type="project" value="InterPro"/>
</dbReference>
<keyword evidence="7" id="KW-0732">Signal</keyword>
<feature type="domain" description="Cytochrome oxidase subunit II transmembrane region profile" evidence="18">
    <location>
        <begin position="11"/>
        <end position="108"/>
    </location>
</feature>
<evidence type="ECO:0000259" key="18">
    <source>
        <dbReference type="PROSITE" id="PS50999"/>
    </source>
</evidence>
<dbReference type="AlphaFoldDB" id="A0A423PZI6"/>
<evidence type="ECO:0000256" key="3">
    <source>
        <dbReference type="ARBA" id="ARBA00022448"/>
    </source>
</evidence>
<name>A0A423PZI6_9GAMM</name>
<dbReference type="InterPro" id="IPR002429">
    <property type="entry name" value="CcO_II-like_C"/>
</dbReference>
<dbReference type="InterPro" id="IPR036257">
    <property type="entry name" value="Cyt_c_oxidase_su2_TM_sf"/>
</dbReference>
<evidence type="ECO:0000256" key="7">
    <source>
        <dbReference type="ARBA" id="ARBA00022729"/>
    </source>
</evidence>
<evidence type="ECO:0000256" key="2">
    <source>
        <dbReference type="ARBA" id="ARBA00007866"/>
    </source>
</evidence>
<evidence type="ECO:0000256" key="13">
    <source>
        <dbReference type="ARBA" id="ARBA00023288"/>
    </source>
</evidence>
<dbReference type="GO" id="GO:0016682">
    <property type="term" value="F:oxidoreductase activity, acting on diphenols and related substances as donors, oxygen as acceptor"/>
    <property type="evidence" value="ECO:0007669"/>
    <property type="project" value="InterPro"/>
</dbReference>
<keyword evidence="12" id="KW-0564">Palmitate</keyword>
<evidence type="ECO:0000313" key="20">
    <source>
        <dbReference type="Proteomes" id="UP000285310"/>
    </source>
</evidence>
<evidence type="ECO:0000256" key="15">
    <source>
        <dbReference type="SAM" id="MobiDB-lite"/>
    </source>
</evidence>
<comment type="caution">
    <text evidence="19">The sequence shown here is derived from an EMBL/GenBank/DDBJ whole genome shotgun (WGS) entry which is preliminary data.</text>
</comment>
<feature type="transmembrane region" description="Helical" evidence="16">
    <location>
        <begin position="80"/>
        <end position="99"/>
    </location>
</feature>
<gene>
    <name evidence="19" type="ORF">SAJA_03365</name>
</gene>
<dbReference type="EMBL" id="AYKG01000007">
    <property type="protein sequence ID" value="ROO31132.1"/>
    <property type="molecule type" value="Genomic_DNA"/>
</dbReference>
<dbReference type="PROSITE" id="PS50857">
    <property type="entry name" value="COX2_CUA"/>
    <property type="match status" value="1"/>
</dbReference>
<dbReference type="GO" id="GO:0042773">
    <property type="term" value="P:ATP synthesis coupled electron transport"/>
    <property type="evidence" value="ECO:0007669"/>
    <property type="project" value="TreeGrafter"/>
</dbReference>
<dbReference type="PANTHER" id="PTHR22888:SF18">
    <property type="entry name" value="CYTOCHROME BO(3) UBIQUINOL OXIDASE SUBUNIT 2"/>
    <property type="match status" value="1"/>
</dbReference>
<keyword evidence="20" id="KW-1185">Reference proteome</keyword>
<dbReference type="Gene3D" id="2.60.40.420">
    <property type="entry name" value="Cupredoxins - blue copper proteins"/>
    <property type="match status" value="1"/>
</dbReference>
<evidence type="ECO:0000256" key="1">
    <source>
        <dbReference type="ARBA" id="ARBA00004651"/>
    </source>
</evidence>
<keyword evidence="6 16" id="KW-0812">Transmembrane</keyword>
<dbReference type="InterPro" id="IPR011759">
    <property type="entry name" value="Cyt_c_oxidase_su2_TM_dom"/>
</dbReference>
<dbReference type="PANTHER" id="PTHR22888">
    <property type="entry name" value="CYTOCHROME C OXIDASE, SUBUNIT II"/>
    <property type="match status" value="1"/>
</dbReference>
<protein>
    <recommendedName>
        <fullName evidence="14">Ubiquinol oxidase subunit 2</fullName>
    </recommendedName>
</protein>
<evidence type="ECO:0000256" key="11">
    <source>
        <dbReference type="ARBA" id="ARBA00023136"/>
    </source>
</evidence>
<dbReference type="Gene3D" id="1.10.287.90">
    <property type="match status" value="1"/>
</dbReference>
<dbReference type="NCBIfam" id="TIGR01433">
    <property type="entry name" value="CyoA"/>
    <property type="match status" value="1"/>
</dbReference>
<keyword evidence="5 14" id="KW-0679">Respiratory chain</keyword>
<evidence type="ECO:0000256" key="12">
    <source>
        <dbReference type="ARBA" id="ARBA00023139"/>
    </source>
</evidence>
<evidence type="ECO:0000256" key="4">
    <source>
        <dbReference type="ARBA" id="ARBA00022475"/>
    </source>
</evidence>
<dbReference type="Pfam" id="PF06481">
    <property type="entry name" value="COX_ARM"/>
    <property type="match status" value="1"/>
</dbReference>
<evidence type="ECO:0000256" key="10">
    <source>
        <dbReference type="ARBA" id="ARBA00023002"/>
    </source>
</evidence>
<evidence type="ECO:0000256" key="14">
    <source>
        <dbReference type="PIRNR" id="PIRNR000292"/>
    </source>
</evidence>
<comment type="subcellular location">
    <subcellularLocation>
        <location evidence="1">Cell membrane</location>
        <topology evidence="1">Multi-pass membrane protein</topology>
    </subcellularLocation>
</comment>
<feature type="region of interest" description="Disordered" evidence="15">
    <location>
        <begin position="275"/>
        <end position="296"/>
    </location>
</feature>
<keyword evidence="13" id="KW-0449">Lipoprotein</keyword>
<evidence type="ECO:0000313" key="19">
    <source>
        <dbReference type="EMBL" id="ROO31132.1"/>
    </source>
</evidence>
<keyword evidence="10 14" id="KW-0560">Oxidoreductase</keyword>
<dbReference type="InterPro" id="IPR006333">
    <property type="entry name" value="Cyt_o_ubiquinol_oxidase_su2"/>
</dbReference>
<feature type="transmembrane region" description="Helical" evidence="16">
    <location>
        <begin position="33"/>
        <end position="59"/>
    </location>
</feature>
<dbReference type="InterPro" id="IPR010514">
    <property type="entry name" value="COX_ARM"/>
</dbReference>
<keyword evidence="3 14" id="KW-0813">Transport</keyword>
<evidence type="ECO:0000256" key="9">
    <source>
        <dbReference type="ARBA" id="ARBA00022989"/>
    </source>
</evidence>
<dbReference type="GO" id="GO:0004129">
    <property type="term" value="F:cytochrome-c oxidase activity"/>
    <property type="evidence" value="ECO:0007669"/>
    <property type="project" value="UniProtKB-UniRule"/>
</dbReference>
<comment type="similarity">
    <text evidence="2 14">Belongs to the cytochrome c oxidase subunit 2 family.</text>
</comment>
<reference evidence="19 20" key="1">
    <citation type="submission" date="2013-10" db="EMBL/GenBank/DDBJ databases">
        <title>Salinisphaera japonica YTM-1 Genome Sequencing.</title>
        <authorList>
            <person name="Lai Q."/>
            <person name="Li C."/>
            <person name="Shao Z."/>
        </authorList>
    </citation>
    <scope>NUCLEOTIDE SEQUENCE [LARGE SCALE GENOMIC DNA]</scope>
    <source>
        <strain evidence="19 20">YTM-1</strain>
    </source>
</reference>